<dbReference type="AlphaFoldDB" id="A0A0A2V9B4"/>
<reference evidence="2 3" key="1">
    <citation type="submission" date="2012-10" db="EMBL/GenBank/DDBJ databases">
        <title>Genome sequencing and analysis of entomopathogenic fungi Beauveria bassiana D1-5.</title>
        <authorList>
            <person name="Li Q."/>
            <person name="Wang L."/>
            <person name="Zhang Z."/>
            <person name="Wang Q."/>
            <person name="Ren J."/>
            <person name="Wang M."/>
            <person name="Xu W."/>
            <person name="Wang J."/>
            <person name="Lu Y."/>
            <person name="Du Q."/>
            <person name="Sun Z."/>
        </authorList>
    </citation>
    <scope>NUCLEOTIDE SEQUENCE [LARGE SCALE GENOMIC DNA]</scope>
    <source>
        <strain evidence="2 3">D1-5</strain>
    </source>
</reference>
<feature type="compositionally biased region" description="Polar residues" evidence="1">
    <location>
        <begin position="171"/>
        <end position="186"/>
    </location>
</feature>
<feature type="compositionally biased region" description="Basic and acidic residues" evidence="1">
    <location>
        <begin position="94"/>
        <end position="104"/>
    </location>
</feature>
<gene>
    <name evidence="2" type="ORF">BBAD15_g11839</name>
</gene>
<feature type="compositionally biased region" description="Low complexity" evidence="1">
    <location>
        <begin position="10"/>
        <end position="23"/>
    </location>
</feature>
<dbReference type="STRING" id="1245745.A0A0A2V9B4"/>
<name>A0A0A2V9B4_BEABA</name>
<sequence>MSAPLRTHHLLPPSHQHPSSAPAGQQSYPLQYPTSLPSTPVHGLLHHSDIDRQGRVQEVLAPMHEHYHPPQPQPQQLSSHSPAQRRYPPYSSRDSFKQREDPENNRCPSSASHGLDGSDGSASHFSGPPPHPHAYSAEPQHHVNYEYTSQPTTMSSNCHHPEPSAFMQPRQADQSQSQPAYSTFSGGQPMDGGLKTLSSVVPAKKKNTRASQVSSWPFQLVYRFC</sequence>
<dbReference type="EMBL" id="ANFO01001317">
    <property type="protein sequence ID" value="KGQ02937.1"/>
    <property type="molecule type" value="Genomic_DNA"/>
</dbReference>
<accession>A0A0A2V9B4</accession>
<feature type="region of interest" description="Disordered" evidence="1">
    <location>
        <begin position="150"/>
        <end position="196"/>
    </location>
</feature>
<dbReference type="HOGENOM" id="CLU_1229741_0_0_1"/>
<organism evidence="2 3">
    <name type="scientific">Beauveria bassiana D1-5</name>
    <dbReference type="NCBI Taxonomy" id="1245745"/>
    <lineage>
        <taxon>Eukaryota</taxon>
        <taxon>Fungi</taxon>
        <taxon>Dikarya</taxon>
        <taxon>Ascomycota</taxon>
        <taxon>Pezizomycotina</taxon>
        <taxon>Sordariomycetes</taxon>
        <taxon>Hypocreomycetidae</taxon>
        <taxon>Hypocreales</taxon>
        <taxon>Cordycipitaceae</taxon>
        <taxon>Beauveria</taxon>
    </lineage>
</organism>
<comment type="caution">
    <text evidence="2">The sequence shown here is derived from an EMBL/GenBank/DDBJ whole genome shotgun (WGS) entry which is preliminary data.</text>
</comment>
<protein>
    <submittedName>
        <fullName evidence="2">Uncharacterized protein</fullName>
    </submittedName>
</protein>
<proteinExistence type="predicted"/>
<evidence type="ECO:0000313" key="3">
    <source>
        <dbReference type="Proteomes" id="UP000030106"/>
    </source>
</evidence>
<evidence type="ECO:0000313" key="2">
    <source>
        <dbReference type="EMBL" id="KGQ02937.1"/>
    </source>
</evidence>
<feature type="region of interest" description="Disordered" evidence="1">
    <location>
        <begin position="1"/>
        <end position="45"/>
    </location>
</feature>
<feature type="region of interest" description="Disordered" evidence="1">
    <location>
        <begin position="65"/>
        <end position="137"/>
    </location>
</feature>
<dbReference type="Proteomes" id="UP000030106">
    <property type="component" value="Unassembled WGS sequence"/>
</dbReference>
<evidence type="ECO:0000256" key="1">
    <source>
        <dbReference type="SAM" id="MobiDB-lite"/>
    </source>
</evidence>
<feature type="compositionally biased region" description="Polar residues" evidence="1">
    <location>
        <begin position="24"/>
        <end position="38"/>
    </location>
</feature>